<gene>
    <name evidence="5" type="ORF">LCPAC404_01950</name>
</gene>
<organism evidence="5">
    <name type="scientific">Pithovirus LCPAC404</name>
    <dbReference type="NCBI Taxonomy" id="2506597"/>
    <lineage>
        <taxon>Viruses</taxon>
        <taxon>Pithoviruses</taxon>
    </lineage>
</organism>
<dbReference type="Pfam" id="PF01753">
    <property type="entry name" value="zf-MYND"/>
    <property type="match status" value="1"/>
</dbReference>
<evidence type="ECO:0000259" key="4">
    <source>
        <dbReference type="PROSITE" id="PS50865"/>
    </source>
</evidence>
<evidence type="ECO:0000256" key="3">
    <source>
        <dbReference type="ARBA" id="ARBA00022833"/>
    </source>
</evidence>
<evidence type="ECO:0000313" key="5">
    <source>
        <dbReference type="EMBL" id="QBK93491.1"/>
    </source>
</evidence>
<reference evidence="5" key="1">
    <citation type="journal article" date="2019" name="MBio">
        <title>Virus Genomes from Deep Sea Sediments Expand the Ocean Megavirome and Support Independent Origins of Viral Gigantism.</title>
        <authorList>
            <person name="Backstrom D."/>
            <person name="Yutin N."/>
            <person name="Jorgensen S.L."/>
            <person name="Dharamshi J."/>
            <person name="Homa F."/>
            <person name="Zaremba-Niedwiedzka K."/>
            <person name="Spang A."/>
            <person name="Wolf Y.I."/>
            <person name="Koonin E.V."/>
            <person name="Ettema T.J."/>
        </authorList>
    </citation>
    <scope>NUCLEOTIDE SEQUENCE</scope>
</reference>
<dbReference type="SUPFAM" id="SSF144232">
    <property type="entry name" value="HIT/MYND zinc finger-like"/>
    <property type="match status" value="1"/>
</dbReference>
<proteinExistence type="predicted"/>
<dbReference type="GO" id="GO:0008270">
    <property type="term" value="F:zinc ion binding"/>
    <property type="evidence" value="ECO:0007669"/>
    <property type="project" value="UniProtKB-KW"/>
</dbReference>
<sequence>MTCIFDDEWKRLLQSTLANSRQDYDSYHRLLDAQNDITGLKLSRVVRGCDCSGALVVKASDICEMKSFELFVENIYKDKCKAYPIICVNFHEDEFMVFKIRENVCDMVMKKKIIKVKTLWYSNGKITEYIHRVKTAHIKKHQISRATTIFSESPEIIDKFIYTSEKYICGCCGESGEKMKKCSVCKLVYYCSVKCQKKNWNLHQKVCRK</sequence>
<dbReference type="PROSITE" id="PS50865">
    <property type="entry name" value="ZF_MYND_2"/>
    <property type="match status" value="1"/>
</dbReference>
<name>A0A481ZGN4_9VIRU</name>
<accession>A0A481ZGN4</accession>
<dbReference type="PROSITE" id="PS01360">
    <property type="entry name" value="ZF_MYND_1"/>
    <property type="match status" value="1"/>
</dbReference>
<dbReference type="InterPro" id="IPR002893">
    <property type="entry name" value="Znf_MYND"/>
</dbReference>
<evidence type="ECO:0000256" key="1">
    <source>
        <dbReference type="ARBA" id="ARBA00022723"/>
    </source>
</evidence>
<dbReference type="Gene3D" id="6.10.140.2220">
    <property type="match status" value="1"/>
</dbReference>
<dbReference type="EMBL" id="MK500597">
    <property type="protein sequence ID" value="QBK93491.1"/>
    <property type="molecule type" value="Genomic_DNA"/>
</dbReference>
<keyword evidence="2" id="KW-0863">Zinc-finger</keyword>
<keyword evidence="1" id="KW-0479">Metal-binding</keyword>
<feature type="domain" description="MYND-type" evidence="4">
    <location>
        <begin position="169"/>
        <end position="207"/>
    </location>
</feature>
<evidence type="ECO:0000256" key="2">
    <source>
        <dbReference type="ARBA" id="ARBA00022771"/>
    </source>
</evidence>
<protein>
    <submittedName>
        <fullName evidence="5">MYND finger protein</fullName>
    </submittedName>
</protein>
<keyword evidence="3" id="KW-0862">Zinc</keyword>